<comment type="caution">
    <text evidence="1">The sequence shown here is derived from an EMBL/GenBank/DDBJ whole genome shotgun (WGS) entry which is preliminary data.</text>
</comment>
<dbReference type="RefSeq" id="WP_075514722.1">
    <property type="nucleotide sequence ID" value="NZ_MODZ01000005.1"/>
</dbReference>
<dbReference type="OrthoDB" id="9813719at2"/>
<evidence type="ECO:0000313" key="1">
    <source>
        <dbReference type="EMBL" id="OIJ36119.1"/>
    </source>
</evidence>
<accession>A0A1S2N0C7</accession>
<dbReference type="Pfam" id="PF19866">
    <property type="entry name" value="DUF6339"/>
    <property type="match status" value="1"/>
</dbReference>
<dbReference type="AlphaFoldDB" id="A0A1S2N0C7"/>
<evidence type="ECO:0000313" key="2">
    <source>
        <dbReference type="Proteomes" id="UP000179540"/>
    </source>
</evidence>
<protein>
    <submittedName>
        <fullName evidence="1">Uncharacterized protein</fullName>
    </submittedName>
</protein>
<reference evidence="1 2" key="1">
    <citation type="submission" date="2016-10" db="EMBL/GenBank/DDBJ databases">
        <title>Draft genome sequence of strain LCT isolated from the Shenzhou X spacecraft of China.</title>
        <authorList>
            <person name="Huang B."/>
        </authorList>
    </citation>
    <scope>NUCLEOTIDE SEQUENCE [LARGE SCALE GENOMIC DNA]</scope>
    <source>
        <strain evidence="1 2">LCT-H5</strain>
    </source>
</reference>
<gene>
    <name evidence="1" type="ORF">BK826_05395</name>
</gene>
<organism evidence="1 2">
    <name type="scientific">Rothia kristinae</name>
    <dbReference type="NCBI Taxonomy" id="37923"/>
    <lineage>
        <taxon>Bacteria</taxon>
        <taxon>Bacillati</taxon>
        <taxon>Actinomycetota</taxon>
        <taxon>Actinomycetes</taxon>
        <taxon>Micrococcales</taxon>
        <taxon>Micrococcaceae</taxon>
        <taxon>Rothia</taxon>
    </lineage>
</organism>
<name>A0A1S2N0C7_9MICC</name>
<dbReference type="Proteomes" id="UP000179540">
    <property type="component" value="Unassembled WGS sequence"/>
</dbReference>
<dbReference type="InterPro" id="IPR045920">
    <property type="entry name" value="DUF6339"/>
</dbReference>
<proteinExistence type="predicted"/>
<dbReference type="EMBL" id="MODZ01000005">
    <property type="protein sequence ID" value="OIJ36119.1"/>
    <property type="molecule type" value="Genomic_DNA"/>
</dbReference>
<sequence length="250" mass="27612">MRAGAGFSSGTLLPRLDFPAADEIRSEIGKAAPAPVGFDQSRLEDLLTAHSEVPATGGSLVEIDRMLELREDLVSARSSSAGDNGKFDLAAGRILWSWAVAVPGEFGVPAVWDFVALGLVPDLVSSRFDLSSPSSRRDRLFGGSRRHVLQRLWRRWRVLGPEIMENDVLVEDDYVALFERRLTSERPQVAQAVARALMKHAGSSRRAYTRAFQRHLMMLSGIVAIDDADPDSLDQVIHHIDRSIRQDPTS</sequence>